<accession>A0ABV0KTZ1</accession>
<keyword evidence="3" id="KW-1185">Reference proteome</keyword>
<evidence type="ECO:0000313" key="3">
    <source>
        <dbReference type="Proteomes" id="UP001476950"/>
    </source>
</evidence>
<dbReference type="InterPro" id="IPR046537">
    <property type="entry name" value="DUF6602"/>
</dbReference>
<reference evidence="2 3" key="1">
    <citation type="submission" date="2022-04" db="EMBL/GenBank/DDBJ databases">
        <title>Positive selection, recombination, and allopatry shape intraspecific diversity of widespread and dominant cyanobacteria.</title>
        <authorList>
            <person name="Wei J."/>
            <person name="Shu W."/>
            <person name="Hu C."/>
        </authorList>
    </citation>
    <scope>NUCLEOTIDE SEQUENCE [LARGE SCALE GENOMIC DNA]</scope>
    <source>
        <strain evidence="2 3">AS-A4</strain>
    </source>
</reference>
<feature type="domain" description="DUF6602" evidence="1">
    <location>
        <begin position="41"/>
        <end position="149"/>
    </location>
</feature>
<organism evidence="2 3">
    <name type="scientific">Stenomitos frigidus AS-A4</name>
    <dbReference type="NCBI Taxonomy" id="2933935"/>
    <lineage>
        <taxon>Bacteria</taxon>
        <taxon>Bacillati</taxon>
        <taxon>Cyanobacteriota</taxon>
        <taxon>Cyanophyceae</taxon>
        <taxon>Leptolyngbyales</taxon>
        <taxon>Leptolyngbyaceae</taxon>
        <taxon>Stenomitos</taxon>
    </lineage>
</organism>
<dbReference type="Proteomes" id="UP001476950">
    <property type="component" value="Unassembled WGS sequence"/>
</dbReference>
<evidence type="ECO:0000313" key="2">
    <source>
        <dbReference type="EMBL" id="MEP1062661.1"/>
    </source>
</evidence>
<comment type="caution">
    <text evidence="2">The sequence shown here is derived from an EMBL/GenBank/DDBJ whole genome shotgun (WGS) entry which is preliminary data.</text>
</comment>
<gene>
    <name evidence="2" type="ORF">NDI38_30265</name>
</gene>
<dbReference type="EMBL" id="JAMPLM010000079">
    <property type="protein sequence ID" value="MEP1062661.1"/>
    <property type="molecule type" value="Genomic_DNA"/>
</dbReference>
<protein>
    <recommendedName>
        <fullName evidence="1">DUF6602 domain-containing protein</fullName>
    </recommendedName>
</protein>
<dbReference type="Pfam" id="PF20247">
    <property type="entry name" value="DUF6602"/>
    <property type="match status" value="1"/>
</dbReference>
<dbReference type="CDD" id="cd21173">
    <property type="entry name" value="NucC-like"/>
    <property type="match status" value="1"/>
</dbReference>
<name>A0ABV0KTZ1_9CYAN</name>
<evidence type="ECO:0000259" key="1">
    <source>
        <dbReference type="Pfam" id="PF20247"/>
    </source>
</evidence>
<sequence length="224" mass="25917">MGNLMHKRRLTPKEIQEAVSQQTHELHEMARSLSFWLNGVHYPSEGEYLEYVVRSYLRRRIPKRFEISTGFISTLGTSRPTSGALEVTRNVSRQFDILIWDADAFPPLFRADDFVVVVPESVRAVIEVTKCLDAAKAREDLRKFDDLYELYSPERQRFRPYTAILAFSSKRSMTSLLQMLERFYLFDSNVPIPLRYHAARIKGRDVRPLALPGFIDAVCVVDQG</sequence>
<proteinExistence type="predicted"/>